<keyword evidence="2" id="KW-1185">Reference proteome</keyword>
<dbReference type="EMBL" id="KI630177">
    <property type="protein sequence ID" value="EYU45713.1"/>
    <property type="molecule type" value="Genomic_DNA"/>
</dbReference>
<accession>A0A022S1B4</accession>
<name>A0A022S1B4_ERYGU</name>
<organism evidence="1 2">
    <name type="scientific">Erythranthe guttata</name>
    <name type="common">Yellow monkey flower</name>
    <name type="synonym">Mimulus guttatus</name>
    <dbReference type="NCBI Taxonomy" id="4155"/>
    <lineage>
        <taxon>Eukaryota</taxon>
        <taxon>Viridiplantae</taxon>
        <taxon>Streptophyta</taxon>
        <taxon>Embryophyta</taxon>
        <taxon>Tracheophyta</taxon>
        <taxon>Spermatophyta</taxon>
        <taxon>Magnoliopsida</taxon>
        <taxon>eudicotyledons</taxon>
        <taxon>Gunneridae</taxon>
        <taxon>Pentapetalae</taxon>
        <taxon>asterids</taxon>
        <taxon>lamiids</taxon>
        <taxon>Lamiales</taxon>
        <taxon>Phrymaceae</taxon>
        <taxon>Erythranthe</taxon>
    </lineage>
</organism>
<feature type="non-terminal residue" evidence="1">
    <location>
        <position position="11"/>
    </location>
</feature>
<sequence length="11" mass="1336">MFWALFVLGHD</sequence>
<reference evidence="1 2" key="1">
    <citation type="journal article" date="2013" name="Proc. Natl. Acad. Sci. U.S.A.">
        <title>Fine-scale variation in meiotic recombination in Mimulus inferred from population shotgun sequencing.</title>
        <authorList>
            <person name="Hellsten U."/>
            <person name="Wright K.M."/>
            <person name="Jenkins J."/>
            <person name="Shu S."/>
            <person name="Yuan Y."/>
            <person name="Wessler S.R."/>
            <person name="Schmutz J."/>
            <person name="Willis J.H."/>
            <person name="Rokhsar D.S."/>
        </authorList>
    </citation>
    <scope>NUCLEOTIDE SEQUENCE [LARGE SCALE GENOMIC DNA]</scope>
    <source>
        <strain evidence="2">cv. DUN x IM62</strain>
    </source>
</reference>
<gene>
    <name evidence="1" type="ORF">MIMGU_mgv1a0129451mg</name>
</gene>
<protein>
    <submittedName>
        <fullName evidence="1">Uncharacterized protein</fullName>
    </submittedName>
</protein>
<proteinExistence type="predicted"/>
<dbReference type="Proteomes" id="UP000030748">
    <property type="component" value="Unassembled WGS sequence"/>
</dbReference>
<evidence type="ECO:0000313" key="1">
    <source>
        <dbReference type="EMBL" id="EYU45713.1"/>
    </source>
</evidence>
<evidence type="ECO:0000313" key="2">
    <source>
        <dbReference type="Proteomes" id="UP000030748"/>
    </source>
</evidence>